<keyword evidence="3" id="KW-1185">Reference proteome</keyword>
<dbReference type="KEGG" id="cfj:CFIO01_12403"/>
<dbReference type="EMBL" id="JARH01000107">
    <property type="protein sequence ID" value="EXF85290.1"/>
    <property type="molecule type" value="Genomic_DNA"/>
</dbReference>
<name>A0A010R9C3_9PEZI</name>
<proteinExistence type="predicted"/>
<gene>
    <name evidence="2" type="ORF">CFIO01_12403</name>
</gene>
<accession>A0A010R9C3</accession>
<evidence type="ECO:0000313" key="2">
    <source>
        <dbReference type="EMBL" id="EXF85290.1"/>
    </source>
</evidence>
<dbReference type="HOGENOM" id="CLU_1107023_0_0_1"/>
<comment type="caution">
    <text evidence="2">The sequence shown here is derived from an EMBL/GenBank/DDBJ whole genome shotgun (WGS) entry which is preliminary data.</text>
</comment>
<dbReference type="Proteomes" id="UP000020467">
    <property type="component" value="Unassembled WGS sequence"/>
</dbReference>
<reference evidence="2 3" key="1">
    <citation type="submission" date="2014-02" db="EMBL/GenBank/DDBJ databases">
        <title>The genome sequence of Colletotrichum fioriniae PJ7.</title>
        <authorList>
            <person name="Baroncelli R."/>
            <person name="Thon M.R."/>
        </authorList>
    </citation>
    <scope>NUCLEOTIDE SEQUENCE [LARGE SCALE GENOMIC DNA]</scope>
    <source>
        <strain evidence="2 3">PJ7</strain>
    </source>
</reference>
<sequence>MYRQNAQNKTLDEEENSERKIKNRTFRGQRPLHHIHEHPRASIETYAKAHSYPLHYARFTWIMVPWVCGSMAPSLPRGGVGHTYPPLASLETAPCRYHQNSTDELARPPETACISSLSCIFHHGITARMAHPYGTPRHSSSPHLAGPAAYQSSSATLLLCLLASVACREAGDGTCSLRRPVSDHVPLPSPNMPESTRENGLCIHQSPPRATSDQQSGMLLLRCRYVDGGCVRSRMAVQLQHVNAYQVYHSA</sequence>
<evidence type="ECO:0000256" key="1">
    <source>
        <dbReference type="SAM" id="MobiDB-lite"/>
    </source>
</evidence>
<dbReference type="OrthoDB" id="10643393at2759"/>
<protein>
    <submittedName>
        <fullName evidence="2">Uncharacterized protein</fullName>
    </submittedName>
</protein>
<organism evidence="2 3">
    <name type="scientific">Colletotrichum fioriniae PJ7</name>
    <dbReference type="NCBI Taxonomy" id="1445577"/>
    <lineage>
        <taxon>Eukaryota</taxon>
        <taxon>Fungi</taxon>
        <taxon>Dikarya</taxon>
        <taxon>Ascomycota</taxon>
        <taxon>Pezizomycotina</taxon>
        <taxon>Sordariomycetes</taxon>
        <taxon>Hypocreomycetidae</taxon>
        <taxon>Glomerellales</taxon>
        <taxon>Glomerellaceae</taxon>
        <taxon>Colletotrichum</taxon>
        <taxon>Colletotrichum acutatum species complex</taxon>
    </lineage>
</organism>
<evidence type="ECO:0000313" key="3">
    <source>
        <dbReference type="Proteomes" id="UP000020467"/>
    </source>
</evidence>
<dbReference type="AlphaFoldDB" id="A0A010R9C3"/>
<feature type="region of interest" description="Disordered" evidence="1">
    <location>
        <begin position="1"/>
        <end position="22"/>
    </location>
</feature>